<gene>
    <name evidence="3" type="ORF">CEY16_07985</name>
</gene>
<evidence type="ECO:0000256" key="1">
    <source>
        <dbReference type="SAM" id="Phobius"/>
    </source>
</evidence>
<dbReference type="EMBL" id="PJNH01000002">
    <property type="protein sequence ID" value="PKR77860.1"/>
    <property type="molecule type" value="Genomic_DNA"/>
</dbReference>
<dbReference type="InterPro" id="IPR009936">
    <property type="entry name" value="DUF1468"/>
</dbReference>
<reference evidence="3 4" key="1">
    <citation type="submission" date="2017-06" db="EMBL/GenBank/DDBJ databases">
        <title>the draft geome sequence of Illustriluteabacillus marina B3227.</title>
        <authorList>
            <person name="He R.-H."/>
            <person name="Du Z.-J."/>
        </authorList>
    </citation>
    <scope>NUCLEOTIDE SEQUENCE [LARGE SCALE GENOMIC DNA]</scope>
    <source>
        <strain evidence="3 4">B3227</strain>
    </source>
</reference>
<feature type="domain" description="DUF1468" evidence="2">
    <location>
        <begin position="5"/>
        <end position="155"/>
    </location>
</feature>
<keyword evidence="1" id="KW-1133">Transmembrane helix</keyword>
<evidence type="ECO:0000313" key="3">
    <source>
        <dbReference type="EMBL" id="PKR77860.1"/>
    </source>
</evidence>
<comment type="caution">
    <text evidence="3">The sequence shown here is derived from an EMBL/GenBank/DDBJ whole genome shotgun (WGS) entry which is preliminary data.</text>
</comment>
<keyword evidence="1" id="KW-0812">Transmembrane</keyword>
<feature type="transmembrane region" description="Helical" evidence="1">
    <location>
        <begin position="128"/>
        <end position="146"/>
    </location>
</feature>
<dbReference type="OrthoDB" id="2967877at2"/>
<evidence type="ECO:0000313" key="4">
    <source>
        <dbReference type="Proteomes" id="UP000243524"/>
    </source>
</evidence>
<protein>
    <recommendedName>
        <fullName evidence="2">DUF1468 domain-containing protein</fullName>
    </recommendedName>
</protein>
<proteinExistence type="predicted"/>
<dbReference type="Pfam" id="PF07331">
    <property type="entry name" value="TctB"/>
    <property type="match status" value="1"/>
</dbReference>
<dbReference type="Proteomes" id="UP000243524">
    <property type="component" value="Unassembled WGS sequence"/>
</dbReference>
<dbReference type="AlphaFoldDB" id="A0A2I0QUT9"/>
<name>A0A2I0QUT9_9BACI</name>
<accession>A0A2I0QUT9</accession>
<feature type="transmembrane region" description="Helical" evidence="1">
    <location>
        <begin position="37"/>
        <end position="54"/>
    </location>
</feature>
<dbReference type="RefSeq" id="WP_101331468.1">
    <property type="nucleotide sequence ID" value="NZ_PJNH01000002.1"/>
</dbReference>
<keyword evidence="4" id="KW-1185">Reference proteome</keyword>
<sequence>MGELVIGIVVVLFCALIYFNSGDFPEYNESVMGAGSYPKLIAGVLAFLSIILIVKKIVALIRNGAKRSNTSVSSYIKSFLTEYKIVLYVVGLLALYIFLMDIVGYIVMTLIFIVATGLIIGSKRKKDVLVMSVISVIVTFGMYFFFENALNVRFPSGIFFN</sequence>
<keyword evidence="1" id="KW-0472">Membrane</keyword>
<feature type="transmembrane region" description="Helical" evidence="1">
    <location>
        <begin position="75"/>
        <end position="96"/>
    </location>
</feature>
<organism evidence="3 4">
    <name type="scientific">Halalkalibacillus sediminis</name>
    <dbReference type="NCBI Taxonomy" id="2018042"/>
    <lineage>
        <taxon>Bacteria</taxon>
        <taxon>Bacillati</taxon>
        <taxon>Bacillota</taxon>
        <taxon>Bacilli</taxon>
        <taxon>Bacillales</taxon>
        <taxon>Bacillaceae</taxon>
        <taxon>Halalkalibacillus</taxon>
    </lineage>
</organism>
<feature type="transmembrane region" description="Helical" evidence="1">
    <location>
        <begin position="102"/>
        <end position="121"/>
    </location>
</feature>
<evidence type="ECO:0000259" key="2">
    <source>
        <dbReference type="Pfam" id="PF07331"/>
    </source>
</evidence>